<evidence type="ECO:0000313" key="2">
    <source>
        <dbReference type="EMBL" id="GBO22284.1"/>
    </source>
</evidence>
<proteinExistence type="predicted"/>
<feature type="compositionally biased region" description="Basic and acidic residues" evidence="1">
    <location>
        <begin position="44"/>
        <end position="55"/>
    </location>
</feature>
<accession>A0A4Y2VD19</accession>
<feature type="compositionally biased region" description="Polar residues" evidence="1">
    <location>
        <begin position="56"/>
        <end position="69"/>
    </location>
</feature>
<dbReference type="EMBL" id="BGPR01045384">
    <property type="protein sequence ID" value="GBO22284.1"/>
    <property type="molecule type" value="Genomic_DNA"/>
</dbReference>
<dbReference type="EMBL" id="BGPR01045385">
    <property type="protein sequence ID" value="GBO22285.1"/>
    <property type="molecule type" value="Genomic_DNA"/>
</dbReference>
<dbReference type="AlphaFoldDB" id="A0A4Y2VD19"/>
<evidence type="ECO:0000313" key="3">
    <source>
        <dbReference type="EMBL" id="GBO22285.1"/>
    </source>
</evidence>
<protein>
    <submittedName>
        <fullName evidence="2">Uncharacterized protein</fullName>
    </submittedName>
</protein>
<reference evidence="2 4" key="1">
    <citation type="journal article" date="2019" name="Sci. Rep.">
        <title>Orb-weaving spider Araneus ventricosus genome elucidates the spidroin gene catalogue.</title>
        <authorList>
            <person name="Kono N."/>
            <person name="Nakamura H."/>
            <person name="Ohtoshi R."/>
            <person name="Moran D.A.P."/>
            <person name="Shinohara A."/>
            <person name="Yoshida Y."/>
            <person name="Fujiwara M."/>
            <person name="Mori M."/>
            <person name="Tomita M."/>
            <person name="Arakawa K."/>
        </authorList>
    </citation>
    <scope>NUCLEOTIDE SEQUENCE [LARGE SCALE GENOMIC DNA]</scope>
</reference>
<evidence type="ECO:0000256" key="1">
    <source>
        <dbReference type="SAM" id="MobiDB-lite"/>
    </source>
</evidence>
<organism evidence="2 4">
    <name type="scientific">Araneus ventricosus</name>
    <name type="common">Orbweaver spider</name>
    <name type="synonym">Epeira ventricosa</name>
    <dbReference type="NCBI Taxonomy" id="182803"/>
    <lineage>
        <taxon>Eukaryota</taxon>
        <taxon>Metazoa</taxon>
        <taxon>Ecdysozoa</taxon>
        <taxon>Arthropoda</taxon>
        <taxon>Chelicerata</taxon>
        <taxon>Arachnida</taxon>
        <taxon>Araneae</taxon>
        <taxon>Araneomorphae</taxon>
        <taxon>Entelegynae</taxon>
        <taxon>Araneoidea</taxon>
        <taxon>Araneidae</taxon>
        <taxon>Araneus</taxon>
    </lineage>
</organism>
<gene>
    <name evidence="3" type="ORF">AVEN_114243_1</name>
    <name evidence="2" type="ORF">AVEN_53618_1</name>
</gene>
<feature type="region of interest" description="Disordered" evidence="1">
    <location>
        <begin position="44"/>
        <end position="70"/>
    </location>
</feature>
<keyword evidence="4" id="KW-1185">Reference proteome</keyword>
<name>A0A4Y2VD19_ARAVE</name>
<dbReference type="Proteomes" id="UP000499080">
    <property type="component" value="Unassembled WGS sequence"/>
</dbReference>
<dbReference type="OrthoDB" id="416454at2759"/>
<evidence type="ECO:0000313" key="4">
    <source>
        <dbReference type="Proteomes" id="UP000499080"/>
    </source>
</evidence>
<sequence length="179" mass="20024">MIRKKAQKIPALLRENEFAYSDSIKGETIALSLEKQFSLNDLSHRETENEVKKSTENFSSPPLTDNQIDNLKCMQPSESSSKRYVTSLTEQLTKNYHIQRYEFSQPQQLLFTGTSSCSAPATIPQDPDELPPIQPLPPTTAAADHLIPRTEIIQHHQLTITGDLVPFGSHGPQKLLASL</sequence>
<comment type="caution">
    <text evidence="2">The sequence shown here is derived from an EMBL/GenBank/DDBJ whole genome shotgun (WGS) entry which is preliminary data.</text>
</comment>